<keyword evidence="3" id="KW-1185">Reference proteome</keyword>
<organism evidence="2 3">
    <name type="scientific">Daphnia magna</name>
    <dbReference type="NCBI Taxonomy" id="35525"/>
    <lineage>
        <taxon>Eukaryota</taxon>
        <taxon>Metazoa</taxon>
        <taxon>Ecdysozoa</taxon>
        <taxon>Arthropoda</taxon>
        <taxon>Crustacea</taxon>
        <taxon>Branchiopoda</taxon>
        <taxon>Diplostraca</taxon>
        <taxon>Cladocera</taxon>
        <taxon>Anomopoda</taxon>
        <taxon>Daphniidae</taxon>
        <taxon>Daphnia</taxon>
    </lineage>
</organism>
<protein>
    <submittedName>
        <fullName evidence="2">Uncharacterized protein</fullName>
    </submittedName>
</protein>
<evidence type="ECO:0000256" key="1">
    <source>
        <dbReference type="SAM" id="MobiDB-lite"/>
    </source>
</evidence>
<feature type="compositionally biased region" description="Acidic residues" evidence="1">
    <location>
        <begin position="80"/>
        <end position="98"/>
    </location>
</feature>
<dbReference type="Proteomes" id="UP001234178">
    <property type="component" value="Unassembled WGS sequence"/>
</dbReference>
<feature type="compositionally biased region" description="Basic and acidic residues" evidence="1">
    <location>
        <begin position="55"/>
        <end position="79"/>
    </location>
</feature>
<proteinExistence type="predicted"/>
<accession>A0ABR0AH11</accession>
<dbReference type="EMBL" id="JAOYFB010000037">
    <property type="protein sequence ID" value="KAK4024417.1"/>
    <property type="molecule type" value="Genomic_DNA"/>
</dbReference>
<reference evidence="2 3" key="1">
    <citation type="journal article" date="2023" name="Nucleic Acids Res.">
        <title>The hologenome of Daphnia magna reveals possible DNA methylation and microbiome-mediated evolution of the host genome.</title>
        <authorList>
            <person name="Chaturvedi A."/>
            <person name="Li X."/>
            <person name="Dhandapani V."/>
            <person name="Marshall H."/>
            <person name="Kissane S."/>
            <person name="Cuenca-Cambronero M."/>
            <person name="Asole G."/>
            <person name="Calvet F."/>
            <person name="Ruiz-Romero M."/>
            <person name="Marangio P."/>
            <person name="Guigo R."/>
            <person name="Rago D."/>
            <person name="Mirbahai L."/>
            <person name="Eastwood N."/>
            <person name="Colbourne J.K."/>
            <person name="Zhou J."/>
            <person name="Mallon E."/>
            <person name="Orsini L."/>
        </authorList>
    </citation>
    <scope>NUCLEOTIDE SEQUENCE [LARGE SCALE GENOMIC DNA]</scope>
    <source>
        <strain evidence="2">LRV0_1</strain>
    </source>
</reference>
<evidence type="ECO:0000313" key="2">
    <source>
        <dbReference type="EMBL" id="KAK4024417.1"/>
    </source>
</evidence>
<evidence type="ECO:0000313" key="3">
    <source>
        <dbReference type="Proteomes" id="UP001234178"/>
    </source>
</evidence>
<comment type="caution">
    <text evidence="2">The sequence shown here is derived from an EMBL/GenBank/DDBJ whole genome shotgun (WGS) entry which is preliminary data.</text>
</comment>
<name>A0ABR0AH11_9CRUS</name>
<gene>
    <name evidence="2" type="ORF">OUZ56_009839</name>
</gene>
<feature type="region of interest" description="Disordered" evidence="1">
    <location>
        <begin position="55"/>
        <end position="112"/>
    </location>
</feature>
<sequence length="306" mass="34490">MEELEEGALTIEGAYRNSYRGSIPIIVEGANLIPSPDDDDKEQGIVLDGLVFADGEVRDGGSKKNYVGERSEKNRAESKENEEESEGESEEENKEESEENRVESEVPIGPSLTRAYRNRTDTLIRVQTTNDVEGWQTHLANYAGLMISSRGINLYILLECKTMSCSDYANGLVRDEKTHLFIYLVETKSYQNHLEALGAYKGISYELQQAVREFMAIALATQVVLMKAKLIGIALDWCDCGLCFKSSETWDSSVVPHWVNMHESYGSNLVTVKIEIEINRLIKPIYQDRDRDRKGLNEIDIDCGDT</sequence>